<evidence type="ECO:0000256" key="1">
    <source>
        <dbReference type="SAM" id="MobiDB-lite"/>
    </source>
</evidence>
<comment type="caution">
    <text evidence="2">The sequence shown here is derived from an EMBL/GenBank/DDBJ whole genome shotgun (WGS) entry which is preliminary data.</text>
</comment>
<feature type="region of interest" description="Disordered" evidence="1">
    <location>
        <begin position="45"/>
        <end position="66"/>
    </location>
</feature>
<name>A0A1Q9EZJ8_SYMMI</name>
<evidence type="ECO:0008006" key="4">
    <source>
        <dbReference type="Google" id="ProtNLM"/>
    </source>
</evidence>
<dbReference type="EMBL" id="LSRX01000038">
    <property type="protein sequence ID" value="OLQ12817.1"/>
    <property type="molecule type" value="Genomic_DNA"/>
</dbReference>
<keyword evidence="3" id="KW-1185">Reference proteome</keyword>
<reference evidence="2 3" key="1">
    <citation type="submission" date="2016-02" db="EMBL/GenBank/DDBJ databases">
        <title>Genome analysis of coral dinoflagellate symbionts highlights evolutionary adaptations to a symbiotic lifestyle.</title>
        <authorList>
            <person name="Aranda M."/>
            <person name="Li Y."/>
            <person name="Liew Y.J."/>
            <person name="Baumgarten S."/>
            <person name="Simakov O."/>
            <person name="Wilson M."/>
            <person name="Piel J."/>
            <person name="Ashoor H."/>
            <person name="Bougouffa S."/>
            <person name="Bajic V.B."/>
            <person name="Ryu T."/>
            <person name="Ravasi T."/>
            <person name="Bayer T."/>
            <person name="Micklem G."/>
            <person name="Kim H."/>
            <person name="Bhak J."/>
            <person name="Lajeunesse T.C."/>
            <person name="Voolstra C.R."/>
        </authorList>
    </citation>
    <scope>NUCLEOTIDE SEQUENCE [LARGE SCALE GENOMIC DNA]</scope>
    <source>
        <strain evidence="2 3">CCMP2467</strain>
    </source>
</reference>
<evidence type="ECO:0000313" key="3">
    <source>
        <dbReference type="Proteomes" id="UP000186817"/>
    </source>
</evidence>
<dbReference type="AlphaFoldDB" id="A0A1Q9EZJ8"/>
<dbReference type="Pfam" id="PF18758">
    <property type="entry name" value="KDZ"/>
    <property type="match status" value="1"/>
</dbReference>
<protein>
    <recommendedName>
        <fullName evidence="4">DDE Tnp4 domain-containing protein</fullName>
    </recommendedName>
</protein>
<proteinExistence type="predicted"/>
<dbReference type="OrthoDB" id="424857at2759"/>
<dbReference type="InterPro" id="IPR040521">
    <property type="entry name" value="KDZ"/>
</dbReference>
<evidence type="ECO:0000313" key="2">
    <source>
        <dbReference type="EMBL" id="OLQ12817.1"/>
    </source>
</evidence>
<gene>
    <name evidence="2" type="ORF">AK812_SmicGene3233</name>
</gene>
<organism evidence="2 3">
    <name type="scientific">Symbiodinium microadriaticum</name>
    <name type="common">Dinoflagellate</name>
    <name type="synonym">Zooxanthella microadriatica</name>
    <dbReference type="NCBI Taxonomy" id="2951"/>
    <lineage>
        <taxon>Eukaryota</taxon>
        <taxon>Sar</taxon>
        <taxon>Alveolata</taxon>
        <taxon>Dinophyceae</taxon>
        <taxon>Suessiales</taxon>
        <taxon>Symbiodiniaceae</taxon>
        <taxon>Symbiodinium</taxon>
    </lineage>
</organism>
<sequence length="270" mass="31007">MWAKSTEDMRRRTFNIDIDNPLANNFLANYQVVMDGHEKVAAKCPGIPPSRAGRPRKDGQNPQRQNGWFMAIDPRSGLILSVTNMQEPENNEVAKAVLNKVVARASNLNCVIYDKMCVCHKAFVSDRNFAKVKYWCVDRFHAKAHGDHCPCSPLLHRRLDRRVRDVNTSIAEQTFSWFRGYAASFNTKNADTHIFYVLLYVKKHNLLVRKDYIRHLNPFSARAKASKSGHVLTRPSSKKYQCRRPAASSHSGLVYKKPSKKVMKHHIMQK</sequence>
<dbReference type="Proteomes" id="UP000186817">
    <property type="component" value="Unassembled WGS sequence"/>
</dbReference>
<accession>A0A1Q9EZJ8</accession>